<dbReference type="OrthoDB" id="9815192at2"/>
<reference evidence="6 7" key="1">
    <citation type="submission" date="2016-02" db="EMBL/GenBank/DDBJ databases">
        <authorList>
            <person name="Wen L."/>
            <person name="He K."/>
            <person name="Yang H."/>
        </authorList>
    </citation>
    <scope>NUCLEOTIDE SEQUENCE [LARGE SCALE GENOMIC DNA]</scope>
    <source>
        <strain evidence="6 7">CV58</strain>
    </source>
</reference>
<dbReference type="PANTHER" id="PTHR10916:SF0">
    <property type="entry name" value="LARGE RIBOSOMAL SUBUNIT PROTEIN UL29C"/>
    <property type="match status" value="1"/>
</dbReference>
<dbReference type="EMBL" id="LSZO01000047">
    <property type="protein sequence ID" value="KXU39028.1"/>
    <property type="molecule type" value="Genomic_DNA"/>
</dbReference>
<dbReference type="HAMAP" id="MF_00374">
    <property type="entry name" value="Ribosomal_uL29"/>
    <property type="match status" value="1"/>
</dbReference>
<dbReference type="RefSeq" id="WP_068387613.1">
    <property type="nucleotide sequence ID" value="NZ_LSZO01000047.1"/>
</dbReference>
<dbReference type="Proteomes" id="UP000072660">
    <property type="component" value="Unassembled WGS sequence"/>
</dbReference>
<dbReference type="InterPro" id="IPR001854">
    <property type="entry name" value="Ribosomal_uL29"/>
</dbReference>
<gene>
    <name evidence="5" type="primary">rpmC</name>
    <name evidence="6" type="ORF">AXE65_10535</name>
</gene>
<accession>A0A139SWR1</accession>
<organism evidence="6 7">
    <name type="scientific">Ventosimonas gracilis</name>
    <dbReference type="NCBI Taxonomy" id="1680762"/>
    <lineage>
        <taxon>Bacteria</taxon>
        <taxon>Pseudomonadati</taxon>
        <taxon>Pseudomonadota</taxon>
        <taxon>Gammaproteobacteria</taxon>
        <taxon>Pseudomonadales</taxon>
        <taxon>Ventosimonadaceae</taxon>
        <taxon>Ventosimonas</taxon>
    </lineage>
</organism>
<evidence type="ECO:0000313" key="7">
    <source>
        <dbReference type="Proteomes" id="UP000072660"/>
    </source>
</evidence>
<evidence type="ECO:0000256" key="3">
    <source>
        <dbReference type="ARBA" id="ARBA00023274"/>
    </source>
</evidence>
<evidence type="ECO:0000256" key="5">
    <source>
        <dbReference type="HAMAP-Rule" id="MF_00374"/>
    </source>
</evidence>
<evidence type="ECO:0000256" key="1">
    <source>
        <dbReference type="ARBA" id="ARBA00009254"/>
    </source>
</evidence>
<dbReference type="InterPro" id="IPR036049">
    <property type="entry name" value="Ribosomal_uL29_sf"/>
</dbReference>
<comment type="similarity">
    <text evidence="1 5">Belongs to the universal ribosomal protein uL29 family.</text>
</comment>
<keyword evidence="3 5" id="KW-0687">Ribonucleoprotein</keyword>
<dbReference type="PANTHER" id="PTHR10916">
    <property type="entry name" value="60S RIBOSOMAL PROTEIN L35/50S RIBOSOMAL PROTEIN L29"/>
    <property type="match status" value="1"/>
</dbReference>
<dbReference type="InterPro" id="IPR018254">
    <property type="entry name" value="Ribosomal_uL29_CS"/>
</dbReference>
<dbReference type="NCBIfam" id="TIGR00012">
    <property type="entry name" value="L29"/>
    <property type="match status" value="1"/>
</dbReference>
<keyword evidence="7" id="KW-1185">Reference proteome</keyword>
<dbReference type="GO" id="GO:0022625">
    <property type="term" value="C:cytosolic large ribosomal subunit"/>
    <property type="evidence" value="ECO:0007669"/>
    <property type="project" value="TreeGrafter"/>
</dbReference>
<dbReference type="FunFam" id="1.10.287.310:FF:000001">
    <property type="entry name" value="50S ribosomal protein L29"/>
    <property type="match status" value="1"/>
</dbReference>
<name>A0A139SWR1_9GAMM</name>
<comment type="caution">
    <text evidence="6">The sequence shown here is derived from an EMBL/GenBank/DDBJ whole genome shotgun (WGS) entry which is preliminary data.</text>
</comment>
<dbReference type="PROSITE" id="PS00579">
    <property type="entry name" value="RIBOSOMAL_L29"/>
    <property type="match status" value="1"/>
</dbReference>
<evidence type="ECO:0000256" key="4">
    <source>
        <dbReference type="ARBA" id="ARBA00035204"/>
    </source>
</evidence>
<dbReference type="SUPFAM" id="SSF46561">
    <property type="entry name" value="Ribosomal protein L29 (L29p)"/>
    <property type="match status" value="1"/>
</dbReference>
<evidence type="ECO:0000256" key="2">
    <source>
        <dbReference type="ARBA" id="ARBA00022980"/>
    </source>
</evidence>
<dbReference type="GO" id="GO:0003735">
    <property type="term" value="F:structural constituent of ribosome"/>
    <property type="evidence" value="ECO:0007669"/>
    <property type="project" value="InterPro"/>
</dbReference>
<dbReference type="AlphaFoldDB" id="A0A139SWR1"/>
<proteinExistence type="inferred from homology"/>
<dbReference type="Pfam" id="PF00831">
    <property type="entry name" value="Ribosomal_L29"/>
    <property type="match status" value="1"/>
</dbReference>
<dbReference type="Gene3D" id="6.10.140.1970">
    <property type="match status" value="1"/>
</dbReference>
<dbReference type="GO" id="GO:0006412">
    <property type="term" value="P:translation"/>
    <property type="evidence" value="ECO:0007669"/>
    <property type="project" value="UniProtKB-UniRule"/>
</dbReference>
<evidence type="ECO:0000313" key="6">
    <source>
        <dbReference type="EMBL" id="KXU39028.1"/>
    </source>
</evidence>
<keyword evidence="2 5" id="KW-0689">Ribosomal protein</keyword>
<sequence>MKSAEKLKDFRGKSREELQQELLRLLREQFDLRMQKTTAQLTQTHLLRQVRRDIARVRTLLGEQVKAGQVEHHG</sequence>
<protein>
    <recommendedName>
        <fullName evidence="4 5">Large ribosomal subunit protein uL29</fullName>
    </recommendedName>
</protein>
<dbReference type="CDD" id="cd00427">
    <property type="entry name" value="Ribosomal_L29_HIP"/>
    <property type="match status" value="1"/>
</dbReference>
<dbReference type="InterPro" id="IPR050063">
    <property type="entry name" value="Ribosomal_protein_uL29"/>
</dbReference>